<protein>
    <submittedName>
        <fullName evidence="1">Uncharacterized protein</fullName>
    </submittedName>
</protein>
<comment type="caution">
    <text evidence="1">The sequence shown here is derived from an EMBL/GenBank/DDBJ whole genome shotgun (WGS) entry which is preliminary data.</text>
</comment>
<sequence length="801" mass="89139">MKTPKAILFAACVWALSSGRLYGQTNSLKSIQTQFDVYSQQTLQEKLYVHVDRPFYVSGEIVWFKINAVDGTYHKPLSLSKIAYVEVLDKERKPVLQAKVSLLNAVGSGSFSLPASLTSGNYVVRAYTSWMKNFSPDFYSYTPVTIVNTRRNLGLKASKDSAALDIQFFPEGGNLVKGITSQVAVKIVNKSGKGVDAEGTILDAQGAVLAQFKTLKFGLGKFAFTPTQEGSGYTAILRFSNRESVTRKLPSVQAQGYVLRLEEKGQGQLRITVASNLAERSGEELFLIGHAGQKISVSEATRLANGRGEFVLNKLGLADGITHFTLFNSRKQPLSERLYFQRPKQQLVIAAALDKPQYGTREKVTLQLSAATSGGQILPADMSLAVYRLDSLSVDSGPDINSVLWLTSDLKGTVENPNYYLTSTGAEATEAADNLMLTHGWSRFQWTDIFSNTPPKLDYLPELSGHLIEGRVVHRFTGKPGPKIGAYLTSPSRLARLYTATSDESGRVRFETQNLNGPKELMVQTNTQTDSMYRVEILNPFSLQYCASIAAPVVLSEALRSALTKRSLHIQVQNAYSRKQLSTYKIPAVDSVSFYGKPNETYKLDDYTRFKVLEEVMREYVPGVLVRRRNDGFHFMVVDNVNGGVFSKNPMVLLDGFPVFDINKLMAIDPLTIQKLEVFTSRYIQGAMTYEGLVSFTTYKGDLGGFQPNPAVLMQEYEGPQWQREFYSPRYETAAEKQSRLPDARNLLYWNPNVTTTADGNKTVEFYTSDQQGKYMVVMQGMAPNGLAGSRRFVFEIKQPL</sequence>
<keyword evidence="2" id="KW-1185">Reference proteome</keyword>
<dbReference type="Proteomes" id="UP000605392">
    <property type="component" value="Unassembled WGS sequence"/>
</dbReference>
<organism evidence="1 2">
    <name type="scientific">Hymenobacter qilianensis</name>
    <dbReference type="NCBI Taxonomy" id="1385715"/>
    <lineage>
        <taxon>Bacteria</taxon>
        <taxon>Pseudomonadati</taxon>
        <taxon>Bacteroidota</taxon>
        <taxon>Cytophagia</taxon>
        <taxon>Cytophagales</taxon>
        <taxon>Hymenobacteraceae</taxon>
        <taxon>Hymenobacter</taxon>
    </lineage>
</organism>
<evidence type="ECO:0000313" key="1">
    <source>
        <dbReference type="EMBL" id="GGF71137.1"/>
    </source>
</evidence>
<evidence type="ECO:0000313" key="2">
    <source>
        <dbReference type="Proteomes" id="UP000605392"/>
    </source>
</evidence>
<name>A0ACB5PTP5_9BACT</name>
<proteinExistence type="predicted"/>
<gene>
    <name evidence="1" type="ORF">GCM10011375_27880</name>
</gene>
<accession>A0ACB5PTP5</accession>
<reference evidence="1 2" key="1">
    <citation type="journal article" date="2019" name="Int. J. Syst. Evol. Microbiol.">
        <title>The Global Catalogue of Microorganisms (GCM) 10K type strain sequencing project: providing services to taxonomists for standard genome sequencing and annotation.</title>
        <authorList>
            <consortium name="The Broad Institute Genomics Platform"/>
            <consortium name="The Broad Institute Genome Sequencing Center for Infectious Disease"/>
            <person name="Wu L."/>
            <person name="Ma J."/>
        </authorList>
    </citation>
    <scope>NUCLEOTIDE SEQUENCE [LARGE SCALE GENOMIC DNA]</scope>
    <source>
        <strain evidence="1 2">CGMCC 1.12720</strain>
    </source>
</reference>
<dbReference type="EMBL" id="BMFN01000002">
    <property type="protein sequence ID" value="GGF71137.1"/>
    <property type="molecule type" value="Genomic_DNA"/>
</dbReference>